<feature type="transmembrane region" description="Helical" evidence="2">
    <location>
        <begin position="12"/>
        <end position="33"/>
    </location>
</feature>
<dbReference type="PANTHER" id="PTHR42852">
    <property type="entry name" value="THIOL:DISULFIDE INTERCHANGE PROTEIN DSBE"/>
    <property type="match status" value="1"/>
</dbReference>
<dbReference type="InterPro" id="IPR013766">
    <property type="entry name" value="Thioredoxin_domain"/>
</dbReference>
<accession>A0A518CE78</accession>
<sequence length="239" mass="27152">MGHSLYNTTLLVNLTIALFGIAGALFSFVWLVLRWNTPWRTRYLLGLGLSIATVVLVIGLQYAILFWVHLPAVGREQMAKFEAARAERFQESTHVFVGDQVPEFTVETLAGKSFSSRSDGRKVVLLNFFATWCGPCYSELPHLKQIWEAHHDNDNFQMLMIGREETVASIDAFRREHDLHLPIAADPDRAIYGLFASESIPRNVLISADGVVVFHRSGFYEEDLQELEMMIRHELAEAK</sequence>
<evidence type="ECO:0000259" key="3">
    <source>
        <dbReference type="PROSITE" id="PS51352"/>
    </source>
</evidence>
<dbReference type="AlphaFoldDB" id="A0A518CE78"/>
<dbReference type="PROSITE" id="PS51352">
    <property type="entry name" value="THIOREDOXIN_2"/>
    <property type="match status" value="1"/>
</dbReference>
<evidence type="ECO:0000313" key="4">
    <source>
        <dbReference type="EMBL" id="QDU77522.1"/>
    </source>
</evidence>
<dbReference type="OrthoDB" id="288837at2"/>
<keyword evidence="2" id="KW-1133">Transmembrane helix</keyword>
<keyword evidence="2" id="KW-0472">Membrane</keyword>
<dbReference type="GO" id="GO:0016491">
    <property type="term" value="F:oxidoreductase activity"/>
    <property type="evidence" value="ECO:0007669"/>
    <property type="project" value="InterPro"/>
</dbReference>
<dbReference type="EMBL" id="CP036289">
    <property type="protein sequence ID" value="QDU77522.1"/>
    <property type="molecule type" value="Genomic_DNA"/>
</dbReference>
<reference evidence="5" key="1">
    <citation type="submission" date="2019-02" db="EMBL/GenBank/DDBJ databases">
        <title>Deep-cultivation of Planctomycetes and their phenomic and genomic characterization uncovers novel biology.</title>
        <authorList>
            <person name="Wiegand S."/>
            <person name="Jogler M."/>
            <person name="Boedeker C."/>
            <person name="Pinto D."/>
            <person name="Vollmers J."/>
            <person name="Rivas-Marin E."/>
            <person name="Kohn T."/>
            <person name="Peeters S.H."/>
            <person name="Heuer A."/>
            <person name="Rast P."/>
            <person name="Oberbeckmann S."/>
            <person name="Bunk B."/>
            <person name="Jeske O."/>
            <person name="Meyerdierks A."/>
            <person name="Storesund J.E."/>
            <person name="Kallscheuer N."/>
            <person name="Luecker S."/>
            <person name="Lage O.M."/>
            <person name="Pohl T."/>
            <person name="Merkel B.J."/>
            <person name="Hornburger P."/>
            <person name="Mueller R.-W."/>
            <person name="Bruemmer F."/>
            <person name="Labrenz M."/>
            <person name="Spormann A.M."/>
            <person name="Op den Camp H."/>
            <person name="Overmann J."/>
            <person name="Amann R."/>
            <person name="Jetten M.S.M."/>
            <person name="Mascher T."/>
            <person name="Medema M.H."/>
            <person name="Devos D.P."/>
            <person name="Kaster A.-K."/>
            <person name="Ovreas L."/>
            <person name="Rohde M."/>
            <person name="Galperin M.Y."/>
            <person name="Jogler C."/>
        </authorList>
    </citation>
    <scope>NUCLEOTIDE SEQUENCE [LARGE SCALE GENOMIC DNA]</scope>
    <source>
        <strain evidence="5">Pan97</strain>
    </source>
</reference>
<evidence type="ECO:0000313" key="5">
    <source>
        <dbReference type="Proteomes" id="UP000318626"/>
    </source>
</evidence>
<evidence type="ECO:0000256" key="1">
    <source>
        <dbReference type="ARBA" id="ARBA00023284"/>
    </source>
</evidence>
<dbReference type="InterPro" id="IPR000866">
    <property type="entry name" value="AhpC/TSA"/>
</dbReference>
<feature type="transmembrane region" description="Helical" evidence="2">
    <location>
        <begin position="45"/>
        <end position="68"/>
    </location>
</feature>
<dbReference type="RefSeq" id="WP_144976451.1">
    <property type="nucleotide sequence ID" value="NZ_CP036289.1"/>
</dbReference>
<keyword evidence="1" id="KW-0676">Redox-active center</keyword>
<proteinExistence type="predicted"/>
<dbReference type="GO" id="GO:0016209">
    <property type="term" value="F:antioxidant activity"/>
    <property type="evidence" value="ECO:0007669"/>
    <property type="project" value="InterPro"/>
</dbReference>
<dbReference type="SUPFAM" id="SSF52833">
    <property type="entry name" value="Thioredoxin-like"/>
    <property type="match status" value="1"/>
</dbReference>
<dbReference type="InterPro" id="IPR036249">
    <property type="entry name" value="Thioredoxin-like_sf"/>
</dbReference>
<dbReference type="CDD" id="cd02966">
    <property type="entry name" value="TlpA_like_family"/>
    <property type="match status" value="1"/>
</dbReference>
<dbReference type="PROSITE" id="PS00194">
    <property type="entry name" value="THIOREDOXIN_1"/>
    <property type="match status" value="1"/>
</dbReference>
<dbReference type="InterPro" id="IPR050553">
    <property type="entry name" value="Thioredoxin_ResA/DsbE_sf"/>
</dbReference>
<feature type="domain" description="Thioredoxin" evidence="3">
    <location>
        <begin position="95"/>
        <end position="236"/>
    </location>
</feature>
<protein>
    <submittedName>
        <fullName evidence="4">Thiol-disulfide oxidoreductase ResA</fullName>
    </submittedName>
</protein>
<dbReference type="Proteomes" id="UP000318626">
    <property type="component" value="Chromosome"/>
</dbReference>
<keyword evidence="2" id="KW-0812">Transmembrane</keyword>
<dbReference type="Gene3D" id="3.40.30.10">
    <property type="entry name" value="Glutaredoxin"/>
    <property type="match status" value="1"/>
</dbReference>
<evidence type="ECO:0000256" key="2">
    <source>
        <dbReference type="SAM" id="Phobius"/>
    </source>
</evidence>
<name>A0A518CE78_9BACT</name>
<gene>
    <name evidence="4" type="primary">resA_8</name>
    <name evidence="4" type="ORF">Pan97_45930</name>
</gene>
<dbReference type="PANTHER" id="PTHR42852:SF17">
    <property type="entry name" value="THIOREDOXIN-LIKE PROTEIN HI_1115"/>
    <property type="match status" value="1"/>
</dbReference>
<dbReference type="KEGG" id="bvo:Pan97_45930"/>
<organism evidence="4 5">
    <name type="scientific">Bremerella volcania</name>
    <dbReference type="NCBI Taxonomy" id="2527984"/>
    <lineage>
        <taxon>Bacteria</taxon>
        <taxon>Pseudomonadati</taxon>
        <taxon>Planctomycetota</taxon>
        <taxon>Planctomycetia</taxon>
        <taxon>Pirellulales</taxon>
        <taxon>Pirellulaceae</taxon>
        <taxon>Bremerella</taxon>
    </lineage>
</organism>
<dbReference type="Pfam" id="PF00578">
    <property type="entry name" value="AhpC-TSA"/>
    <property type="match status" value="1"/>
</dbReference>
<dbReference type="InterPro" id="IPR017937">
    <property type="entry name" value="Thioredoxin_CS"/>
</dbReference>
<keyword evidence="5" id="KW-1185">Reference proteome</keyword>